<dbReference type="InterPro" id="IPR020040">
    <property type="entry name" value="Ribosomal_uL6_a/b-dom"/>
</dbReference>
<dbReference type="Gene3D" id="3.90.930.12">
    <property type="entry name" value="Ribosomal protein L6, alpha-beta domain"/>
    <property type="match status" value="2"/>
</dbReference>
<dbReference type="PANTHER" id="PTHR11655">
    <property type="entry name" value="60S/50S RIBOSOMAL PROTEIN L6/L9"/>
    <property type="match status" value="1"/>
</dbReference>
<keyword evidence="2 4" id="KW-0689">Ribosomal protein</keyword>
<dbReference type="Proteomes" id="UP000230922">
    <property type="component" value="Unassembled WGS sequence"/>
</dbReference>
<dbReference type="InterPro" id="IPR019906">
    <property type="entry name" value="Ribosomal_uL6_bac-type"/>
</dbReference>
<dbReference type="PRINTS" id="PR00059">
    <property type="entry name" value="RIBOSOMALL6"/>
</dbReference>
<evidence type="ECO:0000313" key="8">
    <source>
        <dbReference type="EMBL" id="PIR96461.1"/>
    </source>
</evidence>
<keyword evidence="4 6" id="KW-0699">rRNA-binding</keyword>
<proteinExistence type="inferred from homology"/>
<evidence type="ECO:0000256" key="2">
    <source>
        <dbReference type="ARBA" id="ARBA00022980"/>
    </source>
</evidence>
<organism evidence="8 9">
    <name type="scientific">Candidatus Doudnabacteria bacterium CG10_big_fil_rev_8_21_14_0_10_42_18</name>
    <dbReference type="NCBI Taxonomy" id="1974552"/>
    <lineage>
        <taxon>Bacteria</taxon>
        <taxon>Candidatus Doudnaibacteriota</taxon>
    </lineage>
</organism>
<dbReference type="NCBIfam" id="TIGR03654">
    <property type="entry name" value="L6_bact"/>
    <property type="match status" value="1"/>
</dbReference>
<keyword evidence="4 6" id="KW-0694">RNA-binding</keyword>
<name>A0A2H0VBL9_9BACT</name>
<reference evidence="9" key="1">
    <citation type="submission" date="2017-09" db="EMBL/GenBank/DDBJ databases">
        <title>Depth-based differentiation of microbial function through sediment-hosted aquifers and enrichment of novel symbionts in the deep terrestrial subsurface.</title>
        <authorList>
            <person name="Probst A.J."/>
            <person name="Ladd B."/>
            <person name="Jarett J.K."/>
            <person name="Geller-Mcgrath D.E."/>
            <person name="Sieber C.M.K."/>
            <person name="Emerson J.B."/>
            <person name="Anantharaman K."/>
            <person name="Thomas B.C."/>
            <person name="Malmstrom R."/>
            <person name="Stieglmeier M."/>
            <person name="Klingl A."/>
            <person name="Woyke T."/>
            <person name="Ryan C.M."/>
            <person name="Banfield J.F."/>
        </authorList>
    </citation>
    <scope>NUCLEOTIDE SEQUENCE [LARGE SCALE GENOMIC DNA]</scope>
</reference>
<comment type="function">
    <text evidence="4 6">This protein binds to the 23S rRNA, and is important in its secondary structure. It is located near the subunit interface in the base of the L7/L12 stalk, and near the tRNA binding site of the peptidyltransferase center.</text>
</comment>
<dbReference type="InterPro" id="IPR036789">
    <property type="entry name" value="Ribosomal_uL6-like_a/b-dom_sf"/>
</dbReference>
<comment type="similarity">
    <text evidence="1 4 5">Belongs to the universal ribosomal protein uL6 family.</text>
</comment>
<evidence type="ECO:0000256" key="6">
    <source>
        <dbReference type="RuleBase" id="RU003870"/>
    </source>
</evidence>
<sequence>MSRIGKKPVIIPDGVKAAFKDGILSVTGPKGELTLVVHPKVMLNMTDKEITVDVPKKEDKKQKALWGLFRSLVNNLMEGVTKGYEKKLEVNGVGFKVASTGTKLVLNLGFSHPIEIEVPQGLEAKVEKNVISISGADKQLVGQFAANVRELKKPEPYKGKGIKYSDEIVRRKAGKVVKAVGGAK</sequence>
<dbReference type="EMBL" id="PFAK01000016">
    <property type="protein sequence ID" value="PIR96461.1"/>
    <property type="molecule type" value="Genomic_DNA"/>
</dbReference>
<keyword evidence="3 4" id="KW-0687">Ribonucleoprotein</keyword>
<dbReference type="PANTHER" id="PTHR11655:SF14">
    <property type="entry name" value="LARGE RIBOSOMAL SUBUNIT PROTEIN UL6M"/>
    <property type="match status" value="1"/>
</dbReference>
<evidence type="ECO:0000256" key="5">
    <source>
        <dbReference type="RuleBase" id="RU003869"/>
    </source>
</evidence>
<dbReference type="Pfam" id="PF00347">
    <property type="entry name" value="Ribosomal_L6"/>
    <property type="match status" value="2"/>
</dbReference>
<dbReference type="PROSITE" id="PS00525">
    <property type="entry name" value="RIBOSOMAL_L6_1"/>
    <property type="match status" value="1"/>
</dbReference>
<comment type="subunit">
    <text evidence="4">Part of the 50S ribosomal subunit.</text>
</comment>
<dbReference type="AlphaFoldDB" id="A0A2H0VBL9"/>
<dbReference type="InterPro" id="IPR002358">
    <property type="entry name" value="Ribosomal_uL6_CS"/>
</dbReference>
<evidence type="ECO:0000259" key="7">
    <source>
        <dbReference type="Pfam" id="PF00347"/>
    </source>
</evidence>
<dbReference type="SUPFAM" id="SSF56053">
    <property type="entry name" value="Ribosomal protein L6"/>
    <property type="match status" value="2"/>
</dbReference>
<dbReference type="HAMAP" id="MF_01365_B">
    <property type="entry name" value="Ribosomal_uL6_B"/>
    <property type="match status" value="1"/>
</dbReference>
<dbReference type="GO" id="GO:0002181">
    <property type="term" value="P:cytoplasmic translation"/>
    <property type="evidence" value="ECO:0007669"/>
    <property type="project" value="TreeGrafter"/>
</dbReference>
<dbReference type="PIRSF" id="PIRSF002162">
    <property type="entry name" value="Ribosomal_L6"/>
    <property type="match status" value="1"/>
</dbReference>
<evidence type="ECO:0000256" key="3">
    <source>
        <dbReference type="ARBA" id="ARBA00023274"/>
    </source>
</evidence>
<feature type="domain" description="Large ribosomal subunit protein uL6 alpha-beta" evidence="7">
    <location>
        <begin position="11"/>
        <end position="83"/>
    </location>
</feature>
<comment type="caution">
    <text evidence="8">The sequence shown here is derived from an EMBL/GenBank/DDBJ whole genome shotgun (WGS) entry which is preliminary data.</text>
</comment>
<dbReference type="GO" id="GO:0003735">
    <property type="term" value="F:structural constituent of ribosome"/>
    <property type="evidence" value="ECO:0007669"/>
    <property type="project" value="UniProtKB-UniRule"/>
</dbReference>
<evidence type="ECO:0000256" key="4">
    <source>
        <dbReference type="HAMAP-Rule" id="MF_01365"/>
    </source>
</evidence>
<gene>
    <name evidence="4" type="primary">rplF</name>
    <name evidence="8" type="ORF">COT92_01065</name>
</gene>
<evidence type="ECO:0000313" key="9">
    <source>
        <dbReference type="Proteomes" id="UP000230922"/>
    </source>
</evidence>
<protein>
    <recommendedName>
        <fullName evidence="4">Large ribosomal subunit protein uL6</fullName>
    </recommendedName>
</protein>
<accession>A0A2H0VBL9</accession>
<dbReference type="GO" id="GO:0019843">
    <property type="term" value="F:rRNA binding"/>
    <property type="evidence" value="ECO:0007669"/>
    <property type="project" value="UniProtKB-UniRule"/>
</dbReference>
<dbReference type="FunFam" id="3.90.930.12:FF:000001">
    <property type="entry name" value="50S ribosomal protein L6"/>
    <property type="match status" value="1"/>
</dbReference>
<feature type="domain" description="Large ribosomal subunit protein uL6 alpha-beta" evidence="7">
    <location>
        <begin position="92"/>
        <end position="164"/>
    </location>
</feature>
<evidence type="ECO:0000256" key="1">
    <source>
        <dbReference type="ARBA" id="ARBA00009356"/>
    </source>
</evidence>
<dbReference type="InterPro" id="IPR000702">
    <property type="entry name" value="Ribosomal_uL6-like"/>
</dbReference>
<dbReference type="GO" id="GO:0022625">
    <property type="term" value="C:cytosolic large ribosomal subunit"/>
    <property type="evidence" value="ECO:0007669"/>
    <property type="project" value="UniProtKB-UniRule"/>
</dbReference>